<sequence length="232" mass="26294">MMLLLPILFYVCFLAVPAIANVEKTIFTAPDSINFGDARPNLMDLRLDILSSKKLSVRTVLPVIFPTETQSRGLSSWYTLDNLRPGQRYEVRICWAATQPTDFFLDTFEVPTVFDTPALLQDLGTYAEERQNILGENDLEDFGELTTTSNRSVLFLRIQSAANFYTTDQALMQHPDPVYVDIILDPYLLNIFPQSLLPTAGYILVLAVASWFLSGFAWSKLQIFVQEKQHAD</sequence>
<keyword evidence="4" id="KW-1185">Reference proteome</keyword>
<dbReference type="EMBL" id="JAHFXS010002061">
    <property type="protein sequence ID" value="KAG9974124.1"/>
    <property type="molecule type" value="Genomic_DNA"/>
</dbReference>
<name>A0A9P8FHP6_AURME</name>
<keyword evidence="1" id="KW-0812">Transmembrane</keyword>
<reference evidence="3" key="2">
    <citation type="submission" date="2021-08" db="EMBL/GenBank/DDBJ databases">
        <authorList>
            <person name="Gostincar C."/>
            <person name="Sun X."/>
            <person name="Song Z."/>
            <person name="Gunde-Cimerman N."/>
        </authorList>
    </citation>
    <scope>NUCLEOTIDE SEQUENCE</scope>
    <source>
        <strain evidence="3">EXF-9298</strain>
    </source>
</reference>
<keyword evidence="1" id="KW-1133">Transmembrane helix</keyword>
<dbReference type="GO" id="GO:0031501">
    <property type="term" value="C:mannosyltransferase complex"/>
    <property type="evidence" value="ECO:0007669"/>
    <property type="project" value="TreeGrafter"/>
</dbReference>
<reference evidence="3" key="1">
    <citation type="journal article" date="2021" name="J Fungi (Basel)">
        <title>Virulence traits and population genomics of the black yeast Aureobasidium melanogenum.</title>
        <authorList>
            <person name="Cernosa A."/>
            <person name="Sun X."/>
            <person name="Gostincar C."/>
            <person name="Fang C."/>
            <person name="Gunde-Cimerman N."/>
            <person name="Song Z."/>
        </authorList>
    </citation>
    <scope>NUCLEOTIDE SEQUENCE</scope>
    <source>
        <strain evidence="3">EXF-9298</strain>
    </source>
</reference>
<evidence type="ECO:0000313" key="3">
    <source>
        <dbReference type="EMBL" id="KAG9974124.1"/>
    </source>
</evidence>
<keyword evidence="1" id="KW-0472">Membrane</keyword>
<keyword evidence="2" id="KW-0732">Signal</keyword>
<feature type="signal peptide" evidence="2">
    <location>
        <begin position="1"/>
        <end position="20"/>
    </location>
</feature>
<protein>
    <submittedName>
        <fullName evidence="3">Uncharacterized protein</fullName>
    </submittedName>
</protein>
<comment type="caution">
    <text evidence="3">The sequence shown here is derived from an EMBL/GenBank/DDBJ whole genome shotgun (WGS) entry which is preliminary data.</text>
</comment>
<dbReference type="PANTHER" id="PTHR28022:SF1">
    <property type="entry name" value="GPI MANNOSYLTRANSFERASE 2 SUBUNIT PGA1"/>
    <property type="match status" value="1"/>
</dbReference>
<proteinExistence type="predicted"/>
<feature type="chain" id="PRO_5040270412" evidence="2">
    <location>
        <begin position="21"/>
        <end position="232"/>
    </location>
</feature>
<feature type="transmembrane region" description="Helical" evidence="1">
    <location>
        <begin position="200"/>
        <end position="218"/>
    </location>
</feature>
<dbReference type="PANTHER" id="PTHR28022">
    <property type="entry name" value="GPI MANNOSYLTRANSFERASE 2 SUBUNIT PGA1"/>
    <property type="match status" value="1"/>
</dbReference>
<evidence type="ECO:0000313" key="4">
    <source>
        <dbReference type="Proteomes" id="UP000729357"/>
    </source>
</evidence>
<gene>
    <name evidence="3" type="ORF">KCU98_g12185</name>
</gene>
<dbReference type="Pfam" id="PF10333">
    <property type="entry name" value="Pga1"/>
    <property type="match status" value="1"/>
</dbReference>
<accession>A0A9P8FHP6</accession>
<dbReference type="Proteomes" id="UP000729357">
    <property type="component" value="Unassembled WGS sequence"/>
</dbReference>
<dbReference type="GO" id="GO:0005789">
    <property type="term" value="C:endoplasmic reticulum membrane"/>
    <property type="evidence" value="ECO:0007669"/>
    <property type="project" value="TreeGrafter"/>
</dbReference>
<dbReference type="AlphaFoldDB" id="A0A9P8FHP6"/>
<dbReference type="GO" id="GO:0000030">
    <property type="term" value="F:mannosyltransferase activity"/>
    <property type="evidence" value="ECO:0007669"/>
    <property type="project" value="TreeGrafter"/>
</dbReference>
<evidence type="ECO:0000256" key="2">
    <source>
        <dbReference type="SAM" id="SignalP"/>
    </source>
</evidence>
<dbReference type="GO" id="GO:0006506">
    <property type="term" value="P:GPI anchor biosynthetic process"/>
    <property type="evidence" value="ECO:0007669"/>
    <property type="project" value="TreeGrafter"/>
</dbReference>
<evidence type="ECO:0000256" key="1">
    <source>
        <dbReference type="SAM" id="Phobius"/>
    </source>
</evidence>
<feature type="non-terminal residue" evidence="3">
    <location>
        <position position="232"/>
    </location>
</feature>
<organism evidence="3 4">
    <name type="scientific">Aureobasidium melanogenum</name>
    <name type="common">Aureobasidium pullulans var. melanogenum</name>
    <dbReference type="NCBI Taxonomy" id="46634"/>
    <lineage>
        <taxon>Eukaryota</taxon>
        <taxon>Fungi</taxon>
        <taxon>Dikarya</taxon>
        <taxon>Ascomycota</taxon>
        <taxon>Pezizomycotina</taxon>
        <taxon>Dothideomycetes</taxon>
        <taxon>Dothideomycetidae</taxon>
        <taxon>Dothideales</taxon>
        <taxon>Saccotheciaceae</taxon>
        <taxon>Aureobasidium</taxon>
    </lineage>
</organism>
<dbReference type="InterPro" id="IPR019433">
    <property type="entry name" value="GPI_ManTrfase_II_coact_Pga1"/>
</dbReference>